<sequence length="244" mass="25943">MVSLNSDMGESFGIHSFGNDDALVSLVDTVNIACGYHAGDPVGIHETVRKNLEAGVTVGAHPGLPDLVGFGRREMKLFPDEAADIVRYQVGALVAFLKAEGGQLDHIKTHGSLYGMTSRDSDLAVAVAEVAAEYEVPIFGIPNSEHEKAAEKVGVPFVAEFYVDLGYTAEGGLIVARRPHATPVDEARQRAHQALSEGIATAVTGEQFPIRVDSVCVHSDTPNAVEIATLVRSVLDELKLSIAK</sequence>
<dbReference type="Pfam" id="PF03746">
    <property type="entry name" value="LamB_YcsF"/>
    <property type="match status" value="1"/>
</dbReference>
<gene>
    <name evidence="1" type="ORF">HGA10_06015</name>
</gene>
<name>A0A846W2M0_9NOCA</name>
<dbReference type="RefSeq" id="WP_067639374.1">
    <property type="nucleotide sequence ID" value="NZ_JAAXOM010000001.1"/>
</dbReference>
<dbReference type="InterPro" id="IPR011330">
    <property type="entry name" value="Glyco_hydro/deAcase_b/a-brl"/>
</dbReference>
<keyword evidence="2" id="KW-1185">Reference proteome</keyword>
<dbReference type="PANTHER" id="PTHR30292:SF0">
    <property type="entry name" value="5-OXOPROLINASE SUBUNIT A"/>
    <property type="match status" value="1"/>
</dbReference>
<dbReference type="EMBL" id="JAAXOM010000001">
    <property type="protein sequence ID" value="NKX86868.1"/>
    <property type="molecule type" value="Genomic_DNA"/>
</dbReference>
<dbReference type="Gene3D" id="3.20.20.370">
    <property type="entry name" value="Glycoside hydrolase/deacetylase"/>
    <property type="match status" value="1"/>
</dbReference>
<organism evidence="1 2">
    <name type="scientific">Nocardia coubleae</name>
    <dbReference type="NCBI Taxonomy" id="356147"/>
    <lineage>
        <taxon>Bacteria</taxon>
        <taxon>Bacillati</taxon>
        <taxon>Actinomycetota</taxon>
        <taxon>Actinomycetes</taxon>
        <taxon>Mycobacteriales</taxon>
        <taxon>Nocardiaceae</taxon>
        <taxon>Nocardia</taxon>
    </lineage>
</organism>
<comment type="caution">
    <text evidence="1">The sequence shown here is derived from an EMBL/GenBank/DDBJ whole genome shotgun (WGS) entry which is preliminary data.</text>
</comment>
<dbReference type="SUPFAM" id="SSF88713">
    <property type="entry name" value="Glycoside hydrolase/deacetylase"/>
    <property type="match status" value="1"/>
</dbReference>
<evidence type="ECO:0000313" key="2">
    <source>
        <dbReference type="Proteomes" id="UP000572007"/>
    </source>
</evidence>
<reference evidence="1 2" key="1">
    <citation type="submission" date="2020-04" db="EMBL/GenBank/DDBJ databases">
        <title>MicrobeNet Type strains.</title>
        <authorList>
            <person name="Nicholson A.C."/>
        </authorList>
    </citation>
    <scope>NUCLEOTIDE SEQUENCE [LARGE SCALE GENOMIC DNA]</scope>
    <source>
        <strain evidence="1 2">DSM 44960</strain>
    </source>
</reference>
<dbReference type="PANTHER" id="PTHR30292">
    <property type="entry name" value="UNCHARACTERIZED PROTEIN YBGL-RELATED"/>
    <property type="match status" value="1"/>
</dbReference>
<dbReference type="InterPro" id="IPR005501">
    <property type="entry name" value="LamB/YcsF/PxpA-like"/>
</dbReference>
<protein>
    <submittedName>
        <fullName evidence="1">LamB/YcsF family protein</fullName>
    </submittedName>
</protein>
<dbReference type="GO" id="GO:0005975">
    <property type="term" value="P:carbohydrate metabolic process"/>
    <property type="evidence" value="ECO:0007669"/>
    <property type="project" value="InterPro"/>
</dbReference>
<dbReference type="AlphaFoldDB" id="A0A846W2M0"/>
<dbReference type="NCBIfam" id="NF003814">
    <property type="entry name" value="PRK05406.1-3"/>
    <property type="match status" value="1"/>
</dbReference>
<evidence type="ECO:0000313" key="1">
    <source>
        <dbReference type="EMBL" id="NKX86868.1"/>
    </source>
</evidence>
<proteinExistence type="predicted"/>
<dbReference type="Proteomes" id="UP000572007">
    <property type="component" value="Unassembled WGS sequence"/>
</dbReference>
<accession>A0A846W2M0</accession>